<reference evidence="5" key="2">
    <citation type="submission" date="2016-02" db="EMBL/GenBank/DDBJ databases">
        <title>The draft genome sequence of the rumen methanogen Methanobrevibacter olleyae YLM1.</title>
        <authorList>
            <consortium name="New Zealand Agricultural Greenhouse Gas Research Centre/Pastoral Greenhouse Gas Research Consortium"/>
            <person name="Kelly W.J."/>
            <person name="Li D."/>
            <person name="Lambie S.C."/>
            <person name="Attwood G.T."/>
            <person name="Altermann E."/>
            <person name="Leahy S.C."/>
        </authorList>
    </citation>
    <scope>NUCLEOTIDE SEQUENCE [LARGE SCALE GENOMIC DNA]</scope>
    <source>
        <strain evidence="5">YLM1</strain>
    </source>
</reference>
<evidence type="ECO:0000313" key="4">
    <source>
        <dbReference type="EMBL" id="SFL45955.1"/>
    </source>
</evidence>
<dbReference type="AlphaFoldDB" id="A0A126QZC4"/>
<evidence type="ECO:0008006" key="7">
    <source>
        <dbReference type="Google" id="ProtNLM"/>
    </source>
</evidence>
<sequence>MVRKKSRSRSRQEEDPMAGTTNLVDAMLVLALGFLIFAVIGWNLQSVIFSDMSPEDRQAAIESISEITNVTQGEQLNETPDTSNSSGEGYVEQGKVYKDSKTGNLIMVEG</sequence>
<evidence type="ECO:0000256" key="1">
    <source>
        <dbReference type="SAM" id="MobiDB-lite"/>
    </source>
</evidence>
<keyword evidence="2" id="KW-0812">Transmembrane</keyword>
<dbReference type="Pfam" id="PF09919">
    <property type="entry name" value="DUF2149"/>
    <property type="match status" value="1"/>
</dbReference>
<dbReference type="Proteomes" id="UP000066376">
    <property type="component" value="Chromosome"/>
</dbReference>
<evidence type="ECO:0000313" key="5">
    <source>
        <dbReference type="Proteomes" id="UP000066376"/>
    </source>
</evidence>
<feature type="compositionally biased region" description="Polar residues" evidence="1">
    <location>
        <begin position="72"/>
        <end position="87"/>
    </location>
</feature>
<dbReference type="OrthoDB" id="82490at2157"/>
<accession>A0A126QZC4</accession>
<evidence type="ECO:0000313" key="3">
    <source>
        <dbReference type="EMBL" id="AMK15157.1"/>
    </source>
</evidence>
<keyword evidence="2" id="KW-1133">Transmembrane helix</keyword>
<keyword evidence="5" id="KW-1185">Reference proteome</keyword>
<dbReference type="PATRIC" id="fig|294671.3.peg.624"/>
<organism evidence="3 5">
    <name type="scientific">Methanobrevibacter olleyae</name>
    <dbReference type="NCBI Taxonomy" id="294671"/>
    <lineage>
        <taxon>Archaea</taxon>
        <taxon>Methanobacteriati</taxon>
        <taxon>Methanobacteriota</taxon>
        <taxon>Methanomada group</taxon>
        <taxon>Methanobacteria</taxon>
        <taxon>Methanobacteriales</taxon>
        <taxon>Methanobacteriaceae</taxon>
        <taxon>Methanobrevibacter</taxon>
    </lineage>
</organism>
<keyword evidence="2" id="KW-0472">Membrane</keyword>
<dbReference type="InterPro" id="IPR018676">
    <property type="entry name" value="DUF2149"/>
</dbReference>
<feature type="transmembrane region" description="Helical" evidence="2">
    <location>
        <begin position="21"/>
        <end position="44"/>
    </location>
</feature>
<proteinExistence type="predicted"/>
<name>A0A126QZC4_METOL</name>
<reference evidence="4" key="4">
    <citation type="submission" date="2016-10" db="EMBL/GenBank/DDBJ databases">
        <authorList>
            <person name="de Groot N.N."/>
        </authorList>
    </citation>
    <scope>NUCLEOTIDE SEQUENCE [LARGE SCALE GENOMIC DNA]</scope>
    <source>
        <strain evidence="4">DSM 16632</strain>
    </source>
</reference>
<feature type="region of interest" description="Disordered" evidence="1">
    <location>
        <begin position="72"/>
        <end position="94"/>
    </location>
</feature>
<reference evidence="3 5" key="1">
    <citation type="journal article" date="2016" name="Genome Announc.">
        <title>Draft Genome Sequence of the Rumen Methanogen Methanobrevibacter olleyae YLM1.</title>
        <authorList>
            <person name="Kelly W.J."/>
            <person name="Li D."/>
            <person name="Lambie S.C."/>
            <person name="Cox F."/>
            <person name="Attwood G.T."/>
            <person name="Altermann E."/>
            <person name="Leahy S.C."/>
        </authorList>
    </citation>
    <scope>NUCLEOTIDE SEQUENCE [LARGE SCALE GENOMIC DNA]</scope>
    <source>
        <strain evidence="3 5">YLM1</strain>
    </source>
</reference>
<evidence type="ECO:0000256" key="2">
    <source>
        <dbReference type="SAM" id="Phobius"/>
    </source>
</evidence>
<dbReference type="EMBL" id="FOTL01000012">
    <property type="protein sequence ID" value="SFL45955.1"/>
    <property type="molecule type" value="Genomic_DNA"/>
</dbReference>
<evidence type="ECO:0000313" key="6">
    <source>
        <dbReference type="Proteomes" id="UP000183442"/>
    </source>
</evidence>
<dbReference type="EMBL" id="CP014265">
    <property type="protein sequence ID" value="AMK15157.1"/>
    <property type="molecule type" value="Genomic_DNA"/>
</dbReference>
<dbReference type="STRING" id="294671.YLM1_0600"/>
<dbReference type="Proteomes" id="UP000183442">
    <property type="component" value="Unassembled WGS sequence"/>
</dbReference>
<dbReference type="KEGG" id="mol:YLM1_0600"/>
<dbReference type="RefSeq" id="WP_067146164.1">
    <property type="nucleotide sequence ID" value="NZ_CP014265.1"/>
</dbReference>
<reference evidence="6" key="3">
    <citation type="submission" date="2016-10" db="EMBL/GenBank/DDBJ databases">
        <authorList>
            <person name="Varghese N."/>
        </authorList>
    </citation>
    <scope>NUCLEOTIDE SEQUENCE [LARGE SCALE GENOMIC DNA]</scope>
    <source>
        <strain evidence="6">DSM 16632</strain>
    </source>
</reference>
<gene>
    <name evidence="4" type="ORF">SAMN02910297_00943</name>
    <name evidence="3" type="ORF">YLM1_0600</name>
</gene>
<protein>
    <recommendedName>
        <fullName evidence="7">DUF2149 domain-containing protein</fullName>
    </recommendedName>
</protein>
<dbReference type="GeneID" id="28488897"/>